<dbReference type="AlphaFoldDB" id="A0A2T6G268"/>
<comment type="similarity">
    <text evidence="7">Belongs to the binding-protein-dependent transport system permease family.</text>
</comment>
<dbReference type="InterPro" id="IPR000515">
    <property type="entry name" value="MetI-like"/>
</dbReference>
<name>A0A2T6G268_9BACL</name>
<dbReference type="RefSeq" id="WP_108532151.1">
    <property type="nucleotide sequence ID" value="NZ_PYHP01000042.1"/>
</dbReference>
<dbReference type="CDD" id="cd06261">
    <property type="entry name" value="TM_PBP2"/>
    <property type="match status" value="1"/>
</dbReference>
<comment type="caution">
    <text evidence="10">The sequence shown here is derived from an EMBL/GenBank/DDBJ whole genome shotgun (WGS) entry which is preliminary data.</text>
</comment>
<reference evidence="10 11" key="1">
    <citation type="submission" date="2018-03" db="EMBL/GenBank/DDBJ databases">
        <title>Genome sequence of Paenibacillus elgii strain AC13 an antimicrobial compound producing bacteria.</title>
        <authorList>
            <person name="Kurokawa A.S."/>
            <person name="Araujo J.F."/>
            <person name="Costa R.A."/>
            <person name="Ortega D.B."/>
            <person name="Pires A.S."/>
            <person name="Pappas G.J.Jr."/>
            <person name="Franco O.L."/>
            <person name="Barreto C."/>
            <person name="Magalhaes B.S."/>
            <person name="Kruger R.H."/>
        </authorList>
    </citation>
    <scope>NUCLEOTIDE SEQUENCE [LARGE SCALE GENOMIC DNA]</scope>
    <source>
        <strain evidence="10 11">AC13</strain>
    </source>
</reference>
<feature type="domain" description="ABC transmembrane type-1" evidence="9">
    <location>
        <begin position="101"/>
        <end position="316"/>
    </location>
</feature>
<dbReference type="Gene3D" id="1.10.3720.10">
    <property type="entry name" value="MetI-like"/>
    <property type="match status" value="1"/>
</dbReference>
<evidence type="ECO:0000256" key="6">
    <source>
        <dbReference type="ARBA" id="ARBA00023136"/>
    </source>
</evidence>
<dbReference type="PANTHER" id="PTHR43227:SF11">
    <property type="entry name" value="BLL4140 PROTEIN"/>
    <property type="match status" value="1"/>
</dbReference>
<dbReference type="GO" id="GO:0055085">
    <property type="term" value="P:transmembrane transport"/>
    <property type="evidence" value="ECO:0007669"/>
    <property type="project" value="InterPro"/>
</dbReference>
<organism evidence="10 11">
    <name type="scientific">Paenibacillus elgii</name>
    <dbReference type="NCBI Taxonomy" id="189691"/>
    <lineage>
        <taxon>Bacteria</taxon>
        <taxon>Bacillati</taxon>
        <taxon>Bacillota</taxon>
        <taxon>Bacilli</taxon>
        <taxon>Bacillales</taxon>
        <taxon>Paenibacillaceae</taxon>
        <taxon>Paenibacillus</taxon>
    </lineage>
</organism>
<dbReference type="InterPro" id="IPR050809">
    <property type="entry name" value="UgpAE/MalFG_permease"/>
</dbReference>
<dbReference type="EMBL" id="PYHP01000042">
    <property type="protein sequence ID" value="PUA38215.1"/>
    <property type="molecule type" value="Genomic_DNA"/>
</dbReference>
<dbReference type="PANTHER" id="PTHR43227">
    <property type="entry name" value="BLL4140 PROTEIN"/>
    <property type="match status" value="1"/>
</dbReference>
<dbReference type="SUPFAM" id="SSF161098">
    <property type="entry name" value="MetI-like"/>
    <property type="match status" value="1"/>
</dbReference>
<feature type="transmembrane region" description="Helical" evidence="7">
    <location>
        <begin position="235"/>
        <end position="255"/>
    </location>
</feature>
<keyword evidence="5 7" id="KW-1133">Transmembrane helix</keyword>
<feature type="transmembrane region" description="Helical" evidence="7">
    <location>
        <begin position="39"/>
        <end position="59"/>
    </location>
</feature>
<gene>
    <name evidence="10" type="ORF">C8Z91_15980</name>
</gene>
<dbReference type="PROSITE" id="PS50928">
    <property type="entry name" value="ABC_TM1"/>
    <property type="match status" value="1"/>
</dbReference>
<feature type="transmembrane region" description="Helical" evidence="7">
    <location>
        <begin position="301"/>
        <end position="320"/>
    </location>
</feature>
<protein>
    <submittedName>
        <fullName evidence="10">Protein lplB</fullName>
    </submittedName>
</protein>
<feature type="transmembrane region" description="Helical" evidence="7">
    <location>
        <begin position="192"/>
        <end position="214"/>
    </location>
</feature>
<keyword evidence="2 7" id="KW-0813">Transport</keyword>
<proteinExistence type="inferred from homology"/>
<accession>A0A2T6G268</accession>
<dbReference type="Proteomes" id="UP000244184">
    <property type="component" value="Unassembled WGS sequence"/>
</dbReference>
<keyword evidence="4 7" id="KW-0812">Transmembrane</keyword>
<dbReference type="GO" id="GO:0005886">
    <property type="term" value="C:plasma membrane"/>
    <property type="evidence" value="ECO:0007669"/>
    <property type="project" value="UniProtKB-SubCell"/>
</dbReference>
<evidence type="ECO:0000256" key="3">
    <source>
        <dbReference type="ARBA" id="ARBA00022475"/>
    </source>
</evidence>
<evidence type="ECO:0000313" key="10">
    <source>
        <dbReference type="EMBL" id="PUA38215.1"/>
    </source>
</evidence>
<feature type="transmembrane region" description="Helical" evidence="7">
    <location>
        <begin position="105"/>
        <end position="126"/>
    </location>
</feature>
<evidence type="ECO:0000256" key="8">
    <source>
        <dbReference type="SAM" id="MobiDB-lite"/>
    </source>
</evidence>
<evidence type="ECO:0000256" key="7">
    <source>
        <dbReference type="RuleBase" id="RU363032"/>
    </source>
</evidence>
<feature type="transmembrane region" description="Helical" evidence="7">
    <location>
        <begin position="147"/>
        <end position="172"/>
    </location>
</feature>
<feature type="region of interest" description="Disordered" evidence="8">
    <location>
        <begin position="1"/>
        <end position="22"/>
    </location>
</feature>
<dbReference type="Pfam" id="PF00528">
    <property type="entry name" value="BPD_transp_1"/>
    <property type="match status" value="1"/>
</dbReference>
<dbReference type="InterPro" id="IPR035906">
    <property type="entry name" value="MetI-like_sf"/>
</dbReference>
<evidence type="ECO:0000259" key="9">
    <source>
        <dbReference type="PROSITE" id="PS50928"/>
    </source>
</evidence>
<evidence type="ECO:0000256" key="2">
    <source>
        <dbReference type="ARBA" id="ARBA00022448"/>
    </source>
</evidence>
<keyword evidence="3" id="KW-1003">Cell membrane</keyword>
<keyword evidence="6 7" id="KW-0472">Membrane</keyword>
<sequence>MKAWKGDDPIQKQTLSYPMKPSEAHTSVRRLQRKRLKQNVPLILMFIPVIVFFVAFRYIPILGNVIAFKQYNLMQGIWGSPWVGLDNFKIIFSNPQTIQIVKNTFLLSFFGIVIGFPFPILVAVMLNEVRRMWWKKTVQTLLYLPHFFSWVIIGGIVVTLFGSQAGVVNALLEQWTGAKYPFLYQAGSWLTIFFGSSVWKEAGFGAIIYLAAMSSIDPHLYEAASMDGASKLRQIWHITLPGIVPTATIMLILSMGRVMDVGFDPIYNLQNAVVSDVSNVISTYIYTIGIQNGLYSLTTSMGLFESVIGLILVVGANRIARKFNQSLW</sequence>
<feature type="compositionally biased region" description="Basic and acidic residues" evidence="8">
    <location>
        <begin position="1"/>
        <end position="10"/>
    </location>
</feature>
<evidence type="ECO:0000256" key="5">
    <source>
        <dbReference type="ARBA" id="ARBA00022989"/>
    </source>
</evidence>
<evidence type="ECO:0000313" key="11">
    <source>
        <dbReference type="Proteomes" id="UP000244184"/>
    </source>
</evidence>
<comment type="subcellular location">
    <subcellularLocation>
        <location evidence="1 7">Cell membrane</location>
        <topology evidence="1 7">Multi-pass membrane protein</topology>
    </subcellularLocation>
</comment>
<evidence type="ECO:0000256" key="4">
    <source>
        <dbReference type="ARBA" id="ARBA00022692"/>
    </source>
</evidence>
<evidence type="ECO:0000256" key="1">
    <source>
        <dbReference type="ARBA" id="ARBA00004651"/>
    </source>
</evidence>